<protein>
    <submittedName>
        <fullName evidence="1">Translation initiation factor 1A</fullName>
    </submittedName>
</protein>
<gene>
    <name evidence="1" type="primary">TIF11</name>
    <name evidence="1" type="ORF">H4R21_001006</name>
</gene>
<proteinExistence type="predicted"/>
<keyword evidence="1" id="KW-0648">Protein biosynthesis</keyword>
<dbReference type="EMBL" id="JANBUN010000177">
    <property type="protein sequence ID" value="KAJ2806112.1"/>
    <property type="molecule type" value="Genomic_DNA"/>
</dbReference>
<name>A0ACC1LER4_9FUNG</name>
<accession>A0ACC1LER4</accession>
<comment type="caution">
    <text evidence="1">The sequence shown here is derived from an EMBL/GenBank/DDBJ whole genome shotgun (WGS) entry which is preliminary data.</text>
</comment>
<evidence type="ECO:0000313" key="2">
    <source>
        <dbReference type="Proteomes" id="UP001140087"/>
    </source>
</evidence>
<sequence length="204" mass="23198">MDKQGATGEGNILIDAPKQLAKDAEWLLRRCTKPNRKEYRQIVQAVAMGFVVMGFVGYFTKLIHIPINNIINKGKGGKNYRRGKNDTSNTDKRELVFKDECQVYAQVTKVLGNGRMEVQCTDDTKRLAHIRGSMRKKVWINLGDYVLVSLREYQDDKCDIILKYTDDEVASLRQAGQLPERVAAADVQQDEDELVDFEVDIDAI</sequence>
<evidence type="ECO:0000313" key="1">
    <source>
        <dbReference type="EMBL" id="KAJ2806112.1"/>
    </source>
</evidence>
<keyword evidence="2" id="KW-1185">Reference proteome</keyword>
<reference evidence="1" key="1">
    <citation type="submission" date="2022-07" db="EMBL/GenBank/DDBJ databases">
        <title>Phylogenomic reconstructions and comparative analyses of Kickxellomycotina fungi.</title>
        <authorList>
            <person name="Reynolds N.K."/>
            <person name="Stajich J.E."/>
            <person name="Barry K."/>
            <person name="Grigoriev I.V."/>
            <person name="Crous P."/>
            <person name="Smith M.E."/>
        </authorList>
    </citation>
    <scope>NUCLEOTIDE SEQUENCE</scope>
    <source>
        <strain evidence="1">BCRC 34780</strain>
    </source>
</reference>
<keyword evidence="1" id="KW-0396">Initiation factor</keyword>
<dbReference type="Proteomes" id="UP001140087">
    <property type="component" value="Unassembled WGS sequence"/>
</dbReference>
<organism evidence="1 2">
    <name type="scientific">Coemansia helicoidea</name>
    <dbReference type="NCBI Taxonomy" id="1286919"/>
    <lineage>
        <taxon>Eukaryota</taxon>
        <taxon>Fungi</taxon>
        <taxon>Fungi incertae sedis</taxon>
        <taxon>Zoopagomycota</taxon>
        <taxon>Kickxellomycotina</taxon>
        <taxon>Kickxellomycetes</taxon>
        <taxon>Kickxellales</taxon>
        <taxon>Kickxellaceae</taxon>
        <taxon>Coemansia</taxon>
    </lineage>
</organism>